<evidence type="ECO:0000256" key="6">
    <source>
        <dbReference type="ARBA" id="ARBA00023284"/>
    </source>
</evidence>
<evidence type="ECO:0000313" key="10">
    <source>
        <dbReference type="Proteomes" id="UP000539175"/>
    </source>
</evidence>
<reference evidence="9 10" key="1">
    <citation type="submission" date="2020-08" db="EMBL/GenBank/DDBJ databases">
        <title>Genomic Encyclopedia of Type Strains, Phase IV (KMG-IV): sequencing the most valuable type-strain genomes for metagenomic binning, comparative biology and taxonomic classification.</title>
        <authorList>
            <person name="Goeker M."/>
        </authorList>
    </citation>
    <scope>NUCLEOTIDE SEQUENCE [LARGE SCALE GENOMIC DNA]</scope>
    <source>
        <strain evidence="9 10">DSM 22198</strain>
    </source>
</reference>
<evidence type="ECO:0000256" key="5">
    <source>
        <dbReference type="ARBA" id="ARBA00023157"/>
    </source>
</evidence>
<comment type="function">
    <text evidence="1 7">Has a glutathione-disulfide oxidoreductase activity in the presence of NADPH and glutathione reductase. Reduces low molecular weight disulfides and proteins.</text>
</comment>
<keyword evidence="10" id="KW-1185">Reference proteome</keyword>
<comment type="similarity">
    <text evidence="2 7">Belongs to the glutaredoxin family.</text>
</comment>
<dbReference type="GO" id="GO:0045454">
    <property type="term" value="P:cell redox homeostasis"/>
    <property type="evidence" value="ECO:0007669"/>
    <property type="project" value="InterPro"/>
</dbReference>
<dbReference type="Pfam" id="PF00462">
    <property type="entry name" value="Glutaredoxin"/>
    <property type="match status" value="1"/>
</dbReference>
<comment type="caution">
    <text evidence="9">The sequence shown here is derived from an EMBL/GenBank/DDBJ whole genome shotgun (WGS) entry which is preliminary data.</text>
</comment>
<protein>
    <recommendedName>
        <fullName evidence="7">Glutaredoxin</fullName>
    </recommendedName>
</protein>
<name>A0A7X0EE28_9PROT</name>
<sequence>MPRVEIYTSPYCPYCHRAKRLLDAKGVAYEEIDVIANPKRKPEMIQRADGRTTVPQIFVDDEGLGGCDDIHALDRAGKLNVKLGLDSPAGAA</sequence>
<evidence type="ECO:0000256" key="7">
    <source>
        <dbReference type="RuleBase" id="RU364065"/>
    </source>
</evidence>
<dbReference type="EMBL" id="JACIIZ010000012">
    <property type="protein sequence ID" value="MBB6253423.1"/>
    <property type="molecule type" value="Genomic_DNA"/>
</dbReference>
<dbReference type="Proteomes" id="UP000539175">
    <property type="component" value="Unassembled WGS sequence"/>
</dbReference>
<dbReference type="AlphaFoldDB" id="A0A7X0EE28"/>
<dbReference type="GO" id="GO:0034599">
    <property type="term" value="P:cellular response to oxidative stress"/>
    <property type="evidence" value="ECO:0007669"/>
    <property type="project" value="TreeGrafter"/>
</dbReference>
<accession>A0A7X0EE28</accession>
<dbReference type="CDD" id="cd03418">
    <property type="entry name" value="GRX_GRXb_1_3_like"/>
    <property type="match status" value="1"/>
</dbReference>
<keyword evidence="4 7" id="KW-0249">Electron transport</keyword>
<evidence type="ECO:0000256" key="1">
    <source>
        <dbReference type="ARBA" id="ARBA00002549"/>
    </source>
</evidence>
<dbReference type="SUPFAM" id="SSF52833">
    <property type="entry name" value="Thioredoxin-like"/>
    <property type="match status" value="1"/>
</dbReference>
<evidence type="ECO:0000313" key="9">
    <source>
        <dbReference type="EMBL" id="MBB6253423.1"/>
    </source>
</evidence>
<dbReference type="InterPro" id="IPR011767">
    <property type="entry name" value="GLR_AS"/>
</dbReference>
<dbReference type="PROSITE" id="PS00195">
    <property type="entry name" value="GLUTAREDOXIN_1"/>
    <property type="match status" value="1"/>
</dbReference>
<dbReference type="NCBIfam" id="TIGR02181">
    <property type="entry name" value="GRX_bact"/>
    <property type="match status" value="1"/>
</dbReference>
<feature type="domain" description="Glutaredoxin" evidence="8">
    <location>
        <begin position="4"/>
        <end position="62"/>
    </location>
</feature>
<evidence type="ECO:0000256" key="4">
    <source>
        <dbReference type="ARBA" id="ARBA00022982"/>
    </source>
</evidence>
<dbReference type="InterPro" id="IPR002109">
    <property type="entry name" value="Glutaredoxin"/>
</dbReference>
<proteinExistence type="inferred from homology"/>
<keyword evidence="7" id="KW-0963">Cytoplasm</keyword>
<dbReference type="Gene3D" id="3.40.30.10">
    <property type="entry name" value="Glutaredoxin"/>
    <property type="match status" value="1"/>
</dbReference>
<dbReference type="PRINTS" id="PR00160">
    <property type="entry name" value="GLUTAREDOXIN"/>
</dbReference>
<keyword evidence="6 7" id="KW-0676">Redox-active center</keyword>
<dbReference type="GO" id="GO:0005737">
    <property type="term" value="C:cytoplasm"/>
    <property type="evidence" value="ECO:0007669"/>
    <property type="project" value="TreeGrafter"/>
</dbReference>
<dbReference type="InterPro" id="IPR014025">
    <property type="entry name" value="Glutaredoxin_subgr"/>
</dbReference>
<evidence type="ECO:0000256" key="2">
    <source>
        <dbReference type="ARBA" id="ARBA00007787"/>
    </source>
</evidence>
<keyword evidence="3 7" id="KW-0813">Transport</keyword>
<organism evidence="9 10">
    <name type="scientific">Nitrospirillum iridis</name>
    <dbReference type="NCBI Taxonomy" id="765888"/>
    <lineage>
        <taxon>Bacteria</taxon>
        <taxon>Pseudomonadati</taxon>
        <taxon>Pseudomonadota</taxon>
        <taxon>Alphaproteobacteria</taxon>
        <taxon>Rhodospirillales</taxon>
        <taxon>Azospirillaceae</taxon>
        <taxon>Nitrospirillum</taxon>
    </lineage>
</organism>
<dbReference type="PANTHER" id="PTHR45694:SF18">
    <property type="entry name" value="GLUTAREDOXIN-1-RELATED"/>
    <property type="match status" value="1"/>
</dbReference>
<dbReference type="PROSITE" id="PS51354">
    <property type="entry name" value="GLUTAREDOXIN_2"/>
    <property type="match status" value="1"/>
</dbReference>
<evidence type="ECO:0000256" key="3">
    <source>
        <dbReference type="ARBA" id="ARBA00022448"/>
    </source>
</evidence>
<keyword evidence="5" id="KW-1015">Disulfide bond</keyword>
<dbReference type="InterPro" id="IPR036249">
    <property type="entry name" value="Thioredoxin-like_sf"/>
</dbReference>
<dbReference type="GO" id="GO:0015038">
    <property type="term" value="F:glutathione disulfide oxidoreductase activity"/>
    <property type="evidence" value="ECO:0007669"/>
    <property type="project" value="UniProtKB-UniRule"/>
</dbReference>
<evidence type="ECO:0000259" key="8">
    <source>
        <dbReference type="Pfam" id="PF00462"/>
    </source>
</evidence>
<dbReference type="InterPro" id="IPR011900">
    <property type="entry name" value="GRX_bact"/>
</dbReference>
<gene>
    <name evidence="9" type="ORF">FHS74_003992</name>
</gene>
<dbReference type="PANTHER" id="PTHR45694">
    <property type="entry name" value="GLUTAREDOXIN 2"/>
    <property type="match status" value="1"/>
</dbReference>
<dbReference type="RefSeq" id="WP_184803916.1">
    <property type="nucleotide sequence ID" value="NZ_JACIIZ010000012.1"/>
</dbReference>